<dbReference type="EMBL" id="CP123443">
    <property type="protein sequence ID" value="WGK68598.1"/>
    <property type="molecule type" value="Genomic_DNA"/>
</dbReference>
<name>A0ABY8MFB8_9SPIO</name>
<proteinExistence type="predicted"/>
<organism evidence="1 2">
    <name type="scientific">Candidatus Haliotispira prima</name>
    <dbReference type="NCBI Taxonomy" id="3034016"/>
    <lineage>
        <taxon>Bacteria</taxon>
        <taxon>Pseudomonadati</taxon>
        <taxon>Spirochaetota</taxon>
        <taxon>Spirochaetia</taxon>
        <taxon>Spirochaetales</taxon>
        <taxon>Spirochaetaceae</taxon>
        <taxon>Candidatus Haliotispira</taxon>
    </lineage>
</organism>
<evidence type="ECO:0000313" key="2">
    <source>
        <dbReference type="Proteomes" id="UP001228690"/>
    </source>
</evidence>
<dbReference type="Proteomes" id="UP001228690">
    <property type="component" value="Chromosome"/>
</dbReference>
<sequence length="135" mass="15698">MRFFKIGLFSLLFSILFFGQNLWATDYGFDRGVWYRVAGTGTAKSRFLNGTDRFNKNDRGIYILFGILDTFSKVKRAVYGDWSVLKTQAIDGFDILTRTASSYEAMEAYLDDKLAITWNLELDIEFWYAVVFIPY</sequence>
<evidence type="ECO:0000313" key="1">
    <source>
        <dbReference type="EMBL" id="WGK68598.1"/>
    </source>
</evidence>
<reference evidence="1 2" key="1">
    <citation type="submission" date="2023-04" db="EMBL/GenBank/DDBJ databases">
        <title>Spirochaete genome identified in red abalone sample constitutes a novel genus.</title>
        <authorList>
            <person name="Sharma S.P."/>
            <person name="Purcell C.M."/>
            <person name="Hyde J.R."/>
            <person name="Severin A.J."/>
        </authorList>
    </citation>
    <scope>NUCLEOTIDE SEQUENCE [LARGE SCALE GENOMIC DNA]</scope>
    <source>
        <strain evidence="1 2">SP-2023</strain>
    </source>
</reference>
<gene>
    <name evidence="1" type="ORF">P0082_08915</name>
</gene>
<protein>
    <submittedName>
        <fullName evidence="1">Uncharacterized protein</fullName>
    </submittedName>
</protein>
<keyword evidence="2" id="KW-1185">Reference proteome</keyword>
<dbReference type="RefSeq" id="WP_326926784.1">
    <property type="nucleotide sequence ID" value="NZ_CP123443.1"/>
</dbReference>
<accession>A0ABY8MFB8</accession>